<dbReference type="InterPro" id="IPR001387">
    <property type="entry name" value="Cro/C1-type_HTH"/>
</dbReference>
<dbReference type="EMBL" id="BSEV01000001">
    <property type="protein sequence ID" value="GLK07569.1"/>
    <property type="molecule type" value="Genomic_DNA"/>
</dbReference>
<reference evidence="1" key="2">
    <citation type="submission" date="2023-01" db="EMBL/GenBank/DDBJ databases">
        <authorList>
            <person name="Sun Q."/>
            <person name="Evtushenko L."/>
        </authorList>
    </citation>
    <scope>NUCLEOTIDE SEQUENCE</scope>
    <source>
        <strain evidence="1">VKM Ac-2007</strain>
    </source>
</reference>
<accession>A0A9W6MAQ7</accession>
<dbReference type="Gene3D" id="1.10.260.40">
    <property type="entry name" value="lambda repressor-like DNA-binding domains"/>
    <property type="match status" value="1"/>
</dbReference>
<dbReference type="AlphaFoldDB" id="A0A9W6MAQ7"/>
<sequence length="456" mass="51158">MPERRRRLCLRPGDWRAGDMAVSFQECPAWASRLRSEREKRGWSKNEMARHLLEEAGCDTSMVASLSRSIRDWEKGKHYPRDWAVTYARVFGLDEDVLFSKKKALPEDDEMERRRLLQTLATLGVTSSPIFDSLHTIRESVGQSLGRDERLDVEMWEEAVSEYGYSYQLTPPQQLLQEVAADLVAVRQAMSRAGSRDRLFRSWCRVTGGLSLLMAKTLCNLGQSRQARPWWATALNAAELSGDHHLSTWIRGEQLIHGLYDRRPTPVLLRHADAALSEYADSAYRGVPGISAARAQVLVMHGMPAEALAELRRCGEAFERLPGSVTGNTRSIEGWGAERLSYTQAWVYAYLGDRDRLDQAVSQTHKTLDPSDPSPRFRTQLALLQATGHVRSGDVTEGVRHAQAAYAACPAEQRATMVTRLADEVLEAVPAAERRSPSVTGYRELLASPVNRRAIT</sequence>
<dbReference type="CDD" id="cd00093">
    <property type="entry name" value="HTH_XRE"/>
    <property type="match status" value="1"/>
</dbReference>
<protein>
    <submittedName>
        <fullName evidence="1">Uncharacterized protein</fullName>
    </submittedName>
</protein>
<gene>
    <name evidence="1" type="ORF">GCM10017600_09740</name>
</gene>
<dbReference type="GO" id="GO:0003677">
    <property type="term" value="F:DNA binding"/>
    <property type="evidence" value="ECO:0007669"/>
    <property type="project" value="InterPro"/>
</dbReference>
<keyword evidence="2" id="KW-1185">Reference proteome</keyword>
<dbReference type="InterPro" id="IPR010982">
    <property type="entry name" value="Lambda_DNA-bd_dom_sf"/>
</dbReference>
<evidence type="ECO:0000313" key="2">
    <source>
        <dbReference type="Proteomes" id="UP001143474"/>
    </source>
</evidence>
<evidence type="ECO:0000313" key="1">
    <source>
        <dbReference type="EMBL" id="GLK07569.1"/>
    </source>
</evidence>
<proteinExistence type="predicted"/>
<comment type="caution">
    <text evidence="1">The sequence shown here is derived from an EMBL/GenBank/DDBJ whole genome shotgun (WGS) entry which is preliminary data.</text>
</comment>
<name>A0A9W6MAQ7_9ACTN</name>
<organism evidence="1 2">
    <name type="scientific">Streptosporangium carneum</name>
    <dbReference type="NCBI Taxonomy" id="47481"/>
    <lineage>
        <taxon>Bacteria</taxon>
        <taxon>Bacillati</taxon>
        <taxon>Actinomycetota</taxon>
        <taxon>Actinomycetes</taxon>
        <taxon>Streptosporangiales</taxon>
        <taxon>Streptosporangiaceae</taxon>
        <taxon>Streptosporangium</taxon>
    </lineage>
</organism>
<reference evidence="1" key="1">
    <citation type="journal article" date="2014" name="Int. J. Syst. Evol. Microbiol.">
        <title>Complete genome sequence of Corynebacterium casei LMG S-19264T (=DSM 44701T), isolated from a smear-ripened cheese.</title>
        <authorList>
            <consortium name="US DOE Joint Genome Institute (JGI-PGF)"/>
            <person name="Walter F."/>
            <person name="Albersmeier A."/>
            <person name="Kalinowski J."/>
            <person name="Ruckert C."/>
        </authorList>
    </citation>
    <scope>NUCLEOTIDE SEQUENCE</scope>
    <source>
        <strain evidence="1">VKM Ac-2007</strain>
    </source>
</reference>
<dbReference type="Proteomes" id="UP001143474">
    <property type="component" value="Unassembled WGS sequence"/>
</dbReference>